<keyword evidence="1" id="KW-0472">Membrane</keyword>
<dbReference type="HOGENOM" id="CLU_2197409_0_0_1"/>
<reference evidence="3" key="2">
    <citation type="submission" date="2015-01" db="EMBL/GenBank/DDBJ databases">
        <title>Evolutionary Origins and Diversification of the Mycorrhizal Mutualists.</title>
        <authorList>
            <consortium name="DOE Joint Genome Institute"/>
            <consortium name="Mycorrhizal Genomics Consortium"/>
            <person name="Kohler A."/>
            <person name="Kuo A."/>
            <person name="Nagy L.G."/>
            <person name="Floudas D."/>
            <person name="Copeland A."/>
            <person name="Barry K.W."/>
            <person name="Cichocki N."/>
            <person name="Veneault-Fourrey C."/>
            <person name="LaButti K."/>
            <person name="Lindquist E.A."/>
            <person name="Lipzen A."/>
            <person name="Lundell T."/>
            <person name="Morin E."/>
            <person name="Murat C."/>
            <person name="Riley R."/>
            <person name="Ohm R."/>
            <person name="Sun H."/>
            <person name="Tunlid A."/>
            <person name="Henrissat B."/>
            <person name="Grigoriev I.V."/>
            <person name="Hibbett D.S."/>
            <person name="Martin F."/>
        </authorList>
    </citation>
    <scope>NUCLEOTIDE SEQUENCE [LARGE SCALE GENOMIC DNA]</scope>
    <source>
        <strain evidence="3">LaAM-08-1</strain>
    </source>
</reference>
<gene>
    <name evidence="2" type="ORF">K443DRAFT_678955</name>
</gene>
<dbReference type="EMBL" id="KN838619">
    <property type="protein sequence ID" value="KIK00766.1"/>
    <property type="molecule type" value="Genomic_DNA"/>
</dbReference>
<organism evidence="2 3">
    <name type="scientific">Laccaria amethystina LaAM-08-1</name>
    <dbReference type="NCBI Taxonomy" id="1095629"/>
    <lineage>
        <taxon>Eukaryota</taxon>
        <taxon>Fungi</taxon>
        <taxon>Dikarya</taxon>
        <taxon>Basidiomycota</taxon>
        <taxon>Agaricomycotina</taxon>
        <taxon>Agaricomycetes</taxon>
        <taxon>Agaricomycetidae</taxon>
        <taxon>Agaricales</taxon>
        <taxon>Agaricineae</taxon>
        <taxon>Hydnangiaceae</taxon>
        <taxon>Laccaria</taxon>
    </lineage>
</organism>
<protein>
    <submittedName>
        <fullName evidence="2">Unplaced genomic scaffold K443scaffold_84, whole genome shotgun sequence</fullName>
    </submittedName>
</protein>
<keyword evidence="1" id="KW-1133">Transmembrane helix</keyword>
<dbReference type="Proteomes" id="UP000054477">
    <property type="component" value="Unassembled WGS sequence"/>
</dbReference>
<evidence type="ECO:0000313" key="2">
    <source>
        <dbReference type="EMBL" id="KIK00766.1"/>
    </source>
</evidence>
<evidence type="ECO:0000256" key="1">
    <source>
        <dbReference type="SAM" id="Phobius"/>
    </source>
</evidence>
<keyword evidence="1" id="KW-0812">Transmembrane</keyword>
<accession>A0A0C9X6S0</accession>
<dbReference type="AlphaFoldDB" id="A0A0C9X6S0"/>
<name>A0A0C9X6S0_9AGAR</name>
<feature type="transmembrane region" description="Helical" evidence="1">
    <location>
        <begin position="29"/>
        <end position="54"/>
    </location>
</feature>
<proteinExistence type="predicted"/>
<reference evidence="2 3" key="1">
    <citation type="submission" date="2014-04" db="EMBL/GenBank/DDBJ databases">
        <authorList>
            <consortium name="DOE Joint Genome Institute"/>
            <person name="Kuo A."/>
            <person name="Kohler A."/>
            <person name="Nagy L.G."/>
            <person name="Floudas D."/>
            <person name="Copeland A."/>
            <person name="Barry K.W."/>
            <person name="Cichocki N."/>
            <person name="Veneault-Fourrey C."/>
            <person name="LaButti K."/>
            <person name="Lindquist E.A."/>
            <person name="Lipzen A."/>
            <person name="Lundell T."/>
            <person name="Morin E."/>
            <person name="Murat C."/>
            <person name="Sun H."/>
            <person name="Tunlid A."/>
            <person name="Henrissat B."/>
            <person name="Grigoriev I.V."/>
            <person name="Hibbett D.S."/>
            <person name="Martin F."/>
            <person name="Nordberg H.P."/>
            <person name="Cantor M.N."/>
            <person name="Hua S.X."/>
        </authorList>
    </citation>
    <scope>NUCLEOTIDE SEQUENCE [LARGE SCALE GENOMIC DNA]</scope>
    <source>
        <strain evidence="2 3">LaAM-08-1</strain>
    </source>
</reference>
<keyword evidence="3" id="KW-1185">Reference proteome</keyword>
<evidence type="ECO:0000313" key="3">
    <source>
        <dbReference type="Proteomes" id="UP000054477"/>
    </source>
</evidence>
<sequence>MRAWQFALTPVEDIYESEVRGFVSSAVVFFARFTCQSFCVFVLLLPCLLLSTCLSSTFEIPPRNLIPKRVCCCIHVSRYPWPRSRQEPSLLCFADSYLPRAAVAHTNK</sequence>